<evidence type="ECO:0000256" key="2">
    <source>
        <dbReference type="ARBA" id="ARBA00022857"/>
    </source>
</evidence>
<dbReference type="PRINTS" id="PR00080">
    <property type="entry name" value="SDRFAMILY"/>
</dbReference>
<dbReference type="InterPro" id="IPR020904">
    <property type="entry name" value="Sc_DH/Rdtase_CS"/>
</dbReference>
<dbReference type="PANTHER" id="PTHR43391:SF14">
    <property type="entry name" value="DEHYDROGENASE_REDUCTASE SDR FAMILY PROTEIN 7-LIKE"/>
    <property type="match status" value="1"/>
</dbReference>
<keyword evidence="2" id="KW-0521">NADP</keyword>
<protein>
    <submittedName>
        <fullName evidence="6">SDR family oxidoreductase</fullName>
    </submittedName>
</protein>
<feature type="region of interest" description="Disordered" evidence="5">
    <location>
        <begin position="1"/>
        <end position="84"/>
    </location>
</feature>
<evidence type="ECO:0000313" key="7">
    <source>
        <dbReference type="Proteomes" id="UP000653231"/>
    </source>
</evidence>
<name>A0ABR8L0I5_9ACTN</name>
<comment type="caution">
    <text evidence="6">The sequence shown here is derived from an EMBL/GenBank/DDBJ whole genome shotgun (WGS) entry which is preliminary data.</text>
</comment>
<dbReference type="Proteomes" id="UP000653231">
    <property type="component" value="Unassembled WGS sequence"/>
</dbReference>
<dbReference type="InterPro" id="IPR036291">
    <property type="entry name" value="NAD(P)-bd_dom_sf"/>
</dbReference>
<evidence type="ECO:0000256" key="4">
    <source>
        <dbReference type="RuleBase" id="RU000363"/>
    </source>
</evidence>
<evidence type="ECO:0000256" key="3">
    <source>
        <dbReference type="ARBA" id="ARBA00023002"/>
    </source>
</evidence>
<keyword evidence="3" id="KW-0560">Oxidoreductase</keyword>
<evidence type="ECO:0000256" key="5">
    <source>
        <dbReference type="SAM" id="MobiDB-lite"/>
    </source>
</evidence>
<keyword evidence="7" id="KW-1185">Reference proteome</keyword>
<dbReference type="CDD" id="cd05233">
    <property type="entry name" value="SDR_c"/>
    <property type="match status" value="1"/>
</dbReference>
<evidence type="ECO:0000256" key="1">
    <source>
        <dbReference type="ARBA" id="ARBA00006484"/>
    </source>
</evidence>
<proteinExistence type="inferred from homology"/>
<feature type="compositionally biased region" description="Basic and acidic residues" evidence="5">
    <location>
        <begin position="36"/>
        <end position="51"/>
    </location>
</feature>
<dbReference type="PRINTS" id="PR00081">
    <property type="entry name" value="GDHRDH"/>
</dbReference>
<dbReference type="SUPFAM" id="SSF51735">
    <property type="entry name" value="NAD(P)-binding Rossmann-fold domains"/>
    <property type="match status" value="1"/>
</dbReference>
<dbReference type="EMBL" id="JACXRZ010000006">
    <property type="protein sequence ID" value="MBD3143741.1"/>
    <property type="molecule type" value="Genomic_DNA"/>
</dbReference>
<feature type="compositionally biased region" description="Basic and acidic residues" evidence="5">
    <location>
        <begin position="1"/>
        <end position="20"/>
    </location>
</feature>
<evidence type="ECO:0000313" key="6">
    <source>
        <dbReference type="EMBL" id="MBD3143741.1"/>
    </source>
</evidence>
<reference evidence="6 7" key="1">
    <citation type="submission" date="2020-09" db="EMBL/GenBank/DDBJ databases">
        <title>Actinomycete isolated from the Camponotus japonicus Mayr.</title>
        <authorList>
            <person name="Gong X."/>
        </authorList>
    </citation>
    <scope>NUCLEOTIDE SEQUENCE [LARGE SCALE GENOMIC DNA]</scope>
    <source>
        <strain evidence="6 7">2C-HV3</strain>
    </source>
</reference>
<dbReference type="InterPro" id="IPR002347">
    <property type="entry name" value="SDR_fam"/>
</dbReference>
<comment type="similarity">
    <text evidence="1 4">Belongs to the short-chain dehydrogenases/reductases (SDR) family.</text>
</comment>
<dbReference type="PANTHER" id="PTHR43391">
    <property type="entry name" value="RETINOL DEHYDROGENASE-RELATED"/>
    <property type="match status" value="1"/>
</dbReference>
<dbReference type="Gene3D" id="3.40.50.720">
    <property type="entry name" value="NAD(P)-binding Rossmann-like Domain"/>
    <property type="match status" value="1"/>
</dbReference>
<dbReference type="PROSITE" id="PS00061">
    <property type="entry name" value="ADH_SHORT"/>
    <property type="match status" value="1"/>
</dbReference>
<dbReference type="Pfam" id="PF00106">
    <property type="entry name" value="adh_short"/>
    <property type="match status" value="1"/>
</dbReference>
<accession>A0ABR8L0I5</accession>
<gene>
    <name evidence="6" type="ORF">IEQ31_11195</name>
</gene>
<sequence>MPSPRLRDQRISDGVVREARLGTAETAARTRGSAVRNERALRRSGHDETDRPPFVAGDGHRERAAGSGEGSSEASSEGKRVRKTAVVTGGASGIGRAVAAELARRGAHVTIADVRGAEDAAKDLGCAGVTCDVSDAQAVRELITGVAAEHGRLDFLFNNAGIAVGGRAEEFTLDHWNRAIDVNLRGVVHGVHAAYPLMIEQGYGHIVNTASLAGLTPAPMMLPYTATKHAVVGLSLALRAEAAAHGVRVSVVCPGFIDTPLLDNANPGLPQTEIGLHARTTAVRAQGRLYPVESLARDVLRGVAGNQALIVAPASARATWRAVRLSPALAVRAAGSALRRITR</sequence>
<organism evidence="6 7">
    <name type="scientific">Microbispora bryophytorum subsp. camponoti</name>
    <dbReference type="NCBI Taxonomy" id="1677852"/>
    <lineage>
        <taxon>Bacteria</taxon>
        <taxon>Bacillati</taxon>
        <taxon>Actinomycetota</taxon>
        <taxon>Actinomycetes</taxon>
        <taxon>Streptosporangiales</taxon>
        <taxon>Streptosporangiaceae</taxon>
        <taxon>Microbispora</taxon>
    </lineage>
</organism>